<dbReference type="STRING" id="2163413.A0A4V1ADM2"/>
<keyword evidence="6" id="KW-0539">Nucleus</keyword>
<dbReference type="CDD" id="cd00067">
    <property type="entry name" value="GAL4"/>
    <property type="match status" value="1"/>
</dbReference>
<feature type="transmembrane region" description="Helical" evidence="8">
    <location>
        <begin position="423"/>
        <end position="443"/>
    </location>
</feature>
<gene>
    <name evidence="10" type="ORF">METSCH_A08390</name>
</gene>
<keyword evidence="2" id="KW-0862">Zinc</keyword>
<name>A0A4V1ADM2_9ASCO</name>
<dbReference type="GO" id="GO:0001228">
    <property type="term" value="F:DNA-binding transcription activator activity, RNA polymerase II-specific"/>
    <property type="evidence" value="ECO:0007669"/>
    <property type="project" value="TreeGrafter"/>
</dbReference>
<dbReference type="GO" id="GO:0005634">
    <property type="term" value="C:nucleus"/>
    <property type="evidence" value="ECO:0007669"/>
    <property type="project" value="TreeGrafter"/>
</dbReference>
<dbReference type="GO" id="GO:0000978">
    <property type="term" value="F:RNA polymerase II cis-regulatory region sequence-specific DNA binding"/>
    <property type="evidence" value="ECO:0007669"/>
    <property type="project" value="TreeGrafter"/>
</dbReference>
<keyword evidence="8" id="KW-0472">Membrane</keyword>
<sequence length="723" mass="82549">MPYKPPVDENSAGKKQESRTRRSYSCGPCKRYKTRCNLEAPCLSCVAAKRQEECLQNPPNPPSEAEKSRIEKRKNMTSQRKKTADAVAKPKVKLASSRRSSAERLKSSPQNMPLEFDTGYGKDLFYPVASDIIPTPRILVPHLKDFAFVKQSYSDWSRQPIVIPLAQFLRCKELARLLSYEQLLKYFLRFSNWDSDGFQYLVDAHGCFSVATNFILKVPLSPDDLENRTYNGLLLRGLTLVFVVIAIGKILEGDSPVAEACLKLSEDLMALLGPPITLGDFVHLGIYVLLNKIPSVLLSNPRRLVKLFEDFTKMMSGSAEVLRYLTMTDPAEREGNEEFIAFARVWVLARFAEPEVSVLGAEGSLQLSVIEDKKSILPDPALSKLLFNSRLDILAPDWFLFDIVIQLSSRHFRRFEVISDVRLLIHAYLMLYLEIGMAIAPLAGRMYLELQEHTTTLTGVVKYNDAILVLILVNFFATRWLRLTKVEKPHFPSLRFAHFVSSLMSTFNWIEELDFRLFDGDGRIYPLVLSRSKNFLFLQLYLLLTHQAILLVVFAQFRSPSSHLLTIDLDYIFRCVYALMSTVLSKIRRLEPFCLIPAVADILAVVEALEEFALSTPILADDSDELVEALQTYVEPLLWEAMTLMLFGSQYTCSLYIEQLWHLAMEVQSNGTAELFITKDIRLDTNFFRNYETSFEPFRFTRELAEQYIHDVVDPAMEDGSDT</sequence>
<keyword evidence="8" id="KW-1133">Transmembrane helix</keyword>
<evidence type="ECO:0000313" key="10">
    <source>
        <dbReference type="EMBL" id="QBM86203.1"/>
    </source>
</evidence>
<keyword evidence="1" id="KW-0479">Metal-binding</keyword>
<feature type="compositionally biased region" description="Basic and acidic residues" evidence="7">
    <location>
        <begin position="11"/>
        <end position="20"/>
    </location>
</feature>
<accession>A0A4V1ADM2</accession>
<evidence type="ECO:0000256" key="3">
    <source>
        <dbReference type="ARBA" id="ARBA00023015"/>
    </source>
</evidence>
<feature type="transmembrane region" description="Helical" evidence="8">
    <location>
        <begin position="271"/>
        <end position="290"/>
    </location>
</feature>
<keyword evidence="8" id="KW-0812">Transmembrane</keyword>
<feature type="transmembrane region" description="Helical" evidence="8">
    <location>
        <begin position="463"/>
        <end position="481"/>
    </location>
</feature>
<dbReference type="InterPro" id="IPR001138">
    <property type="entry name" value="Zn2Cys6_DnaBD"/>
</dbReference>
<evidence type="ECO:0000256" key="8">
    <source>
        <dbReference type="SAM" id="Phobius"/>
    </source>
</evidence>
<protein>
    <recommendedName>
        <fullName evidence="9">Zn(2)-C6 fungal-type domain-containing protein</fullName>
    </recommendedName>
</protein>
<evidence type="ECO:0000256" key="2">
    <source>
        <dbReference type="ARBA" id="ARBA00022833"/>
    </source>
</evidence>
<dbReference type="PANTHER" id="PTHR31944">
    <property type="entry name" value="HEME-RESPONSIVE ZINC FINGER TRANSCRIPTION FACTOR HAP1"/>
    <property type="match status" value="1"/>
</dbReference>
<feature type="region of interest" description="Disordered" evidence="7">
    <location>
        <begin position="53"/>
        <end position="108"/>
    </location>
</feature>
<feature type="transmembrane region" description="Helical" evidence="8">
    <location>
        <begin position="535"/>
        <end position="555"/>
    </location>
</feature>
<keyword evidence="11" id="KW-1185">Reference proteome</keyword>
<dbReference type="SUPFAM" id="SSF57701">
    <property type="entry name" value="Zn2/Cys6 DNA-binding domain"/>
    <property type="match status" value="1"/>
</dbReference>
<evidence type="ECO:0000259" key="9">
    <source>
        <dbReference type="PROSITE" id="PS00463"/>
    </source>
</evidence>
<dbReference type="GO" id="GO:0008270">
    <property type="term" value="F:zinc ion binding"/>
    <property type="evidence" value="ECO:0007669"/>
    <property type="project" value="InterPro"/>
</dbReference>
<organism evidence="10 11">
    <name type="scientific">Metschnikowia aff. pulcherrima</name>
    <dbReference type="NCBI Taxonomy" id="2163413"/>
    <lineage>
        <taxon>Eukaryota</taxon>
        <taxon>Fungi</taxon>
        <taxon>Dikarya</taxon>
        <taxon>Ascomycota</taxon>
        <taxon>Saccharomycotina</taxon>
        <taxon>Pichiomycetes</taxon>
        <taxon>Metschnikowiaceae</taxon>
        <taxon>Metschnikowia</taxon>
    </lineage>
</organism>
<evidence type="ECO:0000256" key="4">
    <source>
        <dbReference type="ARBA" id="ARBA00023125"/>
    </source>
</evidence>
<feature type="domain" description="Zn(2)-C6 fungal-type" evidence="9">
    <location>
        <begin position="25"/>
        <end position="54"/>
    </location>
</feature>
<evidence type="ECO:0000256" key="5">
    <source>
        <dbReference type="ARBA" id="ARBA00023163"/>
    </source>
</evidence>
<feature type="region of interest" description="Disordered" evidence="7">
    <location>
        <begin position="1"/>
        <end position="29"/>
    </location>
</feature>
<dbReference type="InterPro" id="IPR051430">
    <property type="entry name" value="Fungal_TF_Env_Response"/>
</dbReference>
<evidence type="ECO:0000256" key="6">
    <source>
        <dbReference type="ARBA" id="ARBA00023242"/>
    </source>
</evidence>
<proteinExistence type="predicted"/>
<dbReference type="EMBL" id="CP034456">
    <property type="protein sequence ID" value="QBM86203.1"/>
    <property type="molecule type" value="Genomic_DNA"/>
</dbReference>
<keyword evidence="3" id="KW-0805">Transcription regulation</keyword>
<reference evidence="11" key="1">
    <citation type="submission" date="2019-03" db="EMBL/GenBank/DDBJ databases">
        <title>Snf2 controls pulcherriminic acid biosynthesis and connects pigmentation and antifungal activity of the yeast Metschnikowia pulcherrima.</title>
        <authorList>
            <person name="Gore-Lloyd D."/>
            <person name="Sumann I."/>
            <person name="Brachmann A.O."/>
            <person name="Schneeberger K."/>
            <person name="Ortiz-Merino R.A."/>
            <person name="Moreno-Beltran M."/>
            <person name="Schlaefli M."/>
            <person name="Kirner P."/>
            <person name="Santos Kron A."/>
            <person name="Wolfe K.H."/>
            <person name="Piel J."/>
            <person name="Ahrens C.H."/>
            <person name="Henk D."/>
            <person name="Freimoser F.M."/>
        </authorList>
    </citation>
    <scope>NUCLEOTIDE SEQUENCE [LARGE SCALE GENOMIC DNA]</scope>
    <source>
        <strain evidence="11">APC 1.2</strain>
    </source>
</reference>
<keyword evidence="4" id="KW-0238">DNA-binding</keyword>
<dbReference type="PANTHER" id="PTHR31944:SF131">
    <property type="entry name" value="HEME-RESPONSIVE ZINC FINGER TRANSCRIPTION FACTOR HAP1"/>
    <property type="match status" value="1"/>
</dbReference>
<evidence type="ECO:0000256" key="1">
    <source>
        <dbReference type="ARBA" id="ARBA00022723"/>
    </source>
</evidence>
<evidence type="ECO:0000256" key="7">
    <source>
        <dbReference type="SAM" id="MobiDB-lite"/>
    </source>
</evidence>
<evidence type="ECO:0000313" key="11">
    <source>
        <dbReference type="Proteomes" id="UP000292447"/>
    </source>
</evidence>
<keyword evidence="5" id="KW-0804">Transcription</keyword>
<feature type="transmembrane region" description="Helical" evidence="8">
    <location>
        <begin position="233"/>
        <end position="251"/>
    </location>
</feature>
<dbReference type="Proteomes" id="UP000292447">
    <property type="component" value="Chromosome I"/>
</dbReference>
<dbReference type="InterPro" id="IPR036864">
    <property type="entry name" value="Zn2-C6_fun-type_DNA-bd_sf"/>
</dbReference>
<dbReference type="PROSITE" id="PS00463">
    <property type="entry name" value="ZN2_CY6_FUNGAL_1"/>
    <property type="match status" value="1"/>
</dbReference>
<dbReference type="AlphaFoldDB" id="A0A4V1ADM2"/>